<dbReference type="GO" id="GO:0046872">
    <property type="term" value="F:metal ion binding"/>
    <property type="evidence" value="ECO:0007669"/>
    <property type="project" value="UniProtKB-UniRule"/>
</dbReference>
<dbReference type="GO" id="GO:0051539">
    <property type="term" value="F:4 iron, 4 sulfur cluster binding"/>
    <property type="evidence" value="ECO:0007669"/>
    <property type="project" value="UniProtKB-UniRule"/>
</dbReference>
<dbReference type="GO" id="GO:0005737">
    <property type="term" value="C:cytoplasm"/>
    <property type="evidence" value="ECO:0007669"/>
    <property type="project" value="UniProtKB-SubCell"/>
</dbReference>
<keyword evidence="10" id="KW-0963">Cytoplasm</keyword>
<comment type="function">
    <text evidence="10">Probably acts as a heme chaperone, transferring heme to an unknown acceptor. Binds one molecule of heme per monomer, possibly covalently. Binds 1 [4Fe-4S] cluster. The cluster is coordinated with 3 cysteines and an exchangeable S-adenosyl-L-methionine.</text>
</comment>
<dbReference type="OrthoDB" id="9808022at2"/>
<evidence type="ECO:0000256" key="6">
    <source>
        <dbReference type="ARBA" id="ARBA00022723"/>
    </source>
</evidence>
<keyword evidence="7 10" id="KW-0408">Iron</keyword>
<comment type="subcellular location">
    <subcellularLocation>
        <location evidence="10">Cytoplasm</location>
    </subcellularLocation>
</comment>
<dbReference type="SFLD" id="SFLDS00029">
    <property type="entry name" value="Radical_SAM"/>
    <property type="match status" value="1"/>
</dbReference>
<dbReference type="SUPFAM" id="SSF102114">
    <property type="entry name" value="Radical SAM enzymes"/>
    <property type="match status" value="1"/>
</dbReference>
<accession>A0A0B4XTH4</accession>
<sequence length="379" mass="42094">MSLTLPPLALYIHLPWCVRKCPYCDFNSHERDGALPETAYLAALRQDLREEVPDAQGRPIGSLFFGGGTPSLLSPDFYAELLGMLRTRLHFAEDIEITLEANPGTVEQQRFEGFHRAGINRLSLGIQSFNDRHLRALGRIHGSREAIRAAEQARAAGFDNLNLDLMHALPDQQQDEALADLAQAIALSPAHISWYELTIEPNTSFYRAPPPQPDNDAMADTEAAGFALLAGAGYRRYEVSAFARDGRQCRHNLNYWTFGDYLALGAGAHGKVTRPDRGTILRYRKTRLPTHYLAADGQRRLDSQDIATAERPLEFLLNALRLPGGVPEALFSERTGLPLTTLEPALTRLRRDGLITPGRLACTETGLRFLNRVLGAFQP</sequence>
<evidence type="ECO:0000256" key="2">
    <source>
        <dbReference type="ARBA" id="ARBA00006100"/>
    </source>
</evidence>
<dbReference type="GO" id="GO:0004109">
    <property type="term" value="F:coproporphyrinogen oxidase activity"/>
    <property type="evidence" value="ECO:0007669"/>
    <property type="project" value="InterPro"/>
</dbReference>
<keyword evidence="8 10" id="KW-0411">Iron-sulfur</keyword>
<comment type="cofactor">
    <cofactor evidence="1">
        <name>[4Fe-4S] cluster</name>
        <dbReference type="ChEBI" id="CHEBI:49883"/>
    </cofactor>
</comment>
<evidence type="ECO:0000256" key="10">
    <source>
        <dbReference type="RuleBase" id="RU364116"/>
    </source>
</evidence>
<dbReference type="Gene3D" id="3.20.20.70">
    <property type="entry name" value="Aldolase class I"/>
    <property type="match status" value="1"/>
</dbReference>
<dbReference type="RefSeq" id="WP_008734680.1">
    <property type="nucleotide sequence ID" value="NZ_CP004387.1"/>
</dbReference>
<keyword evidence="10" id="KW-0004">4Fe-4S</keyword>
<dbReference type="SFLD" id="SFLDG01082">
    <property type="entry name" value="B12-binding_domain_containing"/>
    <property type="match status" value="1"/>
</dbReference>
<keyword evidence="13" id="KW-1185">Reference proteome</keyword>
<dbReference type="InterPro" id="IPR034505">
    <property type="entry name" value="Coproporphyrinogen-III_oxidase"/>
</dbReference>
<dbReference type="EMBL" id="CP004387">
    <property type="protein sequence ID" value="AJD49980.1"/>
    <property type="molecule type" value="Genomic_DNA"/>
</dbReference>
<evidence type="ECO:0000256" key="9">
    <source>
        <dbReference type="ARBA" id="ARBA00023186"/>
    </source>
</evidence>
<organism evidence="12 13">
    <name type="scientific">Isoalcanivorax pacificus W11-5</name>
    <dbReference type="NCBI Taxonomy" id="391936"/>
    <lineage>
        <taxon>Bacteria</taxon>
        <taxon>Pseudomonadati</taxon>
        <taxon>Pseudomonadota</taxon>
        <taxon>Gammaproteobacteria</taxon>
        <taxon>Oceanospirillales</taxon>
        <taxon>Alcanivoracaceae</taxon>
        <taxon>Isoalcanivorax</taxon>
    </lineage>
</organism>
<dbReference type="KEGG" id="apac:S7S_17840"/>
<dbReference type="GO" id="GO:0006779">
    <property type="term" value="P:porphyrin-containing compound biosynthetic process"/>
    <property type="evidence" value="ECO:0007669"/>
    <property type="project" value="InterPro"/>
</dbReference>
<dbReference type="InterPro" id="IPR004559">
    <property type="entry name" value="HemW-like"/>
</dbReference>
<gene>
    <name evidence="12" type="ORF">S7S_17840</name>
</gene>
<evidence type="ECO:0000256" key="1">
    <source>
        <dbReference type="ARBA" id="ARBA00001966"/>
    </source>
</evidence>
<dbReference type="InterPro" id="IPR006638">
    <property type="entry name" value="Elp3/MiaA/NifB-like_rSAM"/>
</dbReference>
<name>A0A0B4XTH4_9GAMM</name>
<dbReference type="NCBIfam" id="TIGR00539">
    <property type="entry name" value="hemN_rel"/>
    <property type="match status" value="1"/>
</dbReference>
<dbReference type="PANTHER" id="PTHR13932:SF5">
    <property type="entry name" value="RADICAL S-ADENOSYL METHIONINE DOMAIN-CONTAINING PROTEIN 1, MITOCHONDRIAL"/>
    <property type="match status" value="1"/>
</dbReference>
<proteinExistence type="inferred from homology"/>
<dbReference type="CDD" id="cd01335">
    <property type="entry name" value="Radical_SAM"/>
    <property type="match status" value="1"/>
</dbReference>
<feature type="domain" description="Radical SAM core" evidence="11">
    <location>
        <begin position="2"/>
        <end position="238"/>
    </location>
</feature>
<dbReference type="Proteomes" id="UP000006764">
    <property type="component" value="Chromosome"/>
</dbReference>
<evidence type="ECO:0000313" key="13">
    <source>
        <dbReference type="Proteomes" id="UP000006764"/>
    </source>
</evidence>
<dbReference type="SFLD" id="SFLDF00562">
    <property type="entry name" value="HemN-like__clustered_with_heat"/>
    <property type="match status" value="1"/>
</dbReference>
<dbReference type="HOGENOM" id="CLU_027579_2_1_6"/>
<dbReference type="SFLD" id="SFLDG01065">
    <property type="entry name" value="anaerobic_coproporphyrinogen-I"/>
    <property type="match status" value="1"/>
</dbReference>
<dbReference type="InterPro" id="IPR058240">
    <property type="entry name" value="rSAM_sf"/>
</dbReference>
<dbReference type="Pfam" id="PF06969">
    <property type="entry name" value="HemN_C"/>
    <property type="match status" value="1"/>
</dbReference>
<evidence type="ECO:0000256" key="3">
    <source>
        <dbReference type="ARBA" id="ARBA00017228"/>
    </source>
</evidence>
<evidence type="ECO:0000256" key="8">
    <source>
        <dbReference type="ARBA" id="ARBA00023014"/>
    </source>
</evidence>
<evidence type="ECO:0000256" key="4">
    <source>
        <dbReference type="ARBA" id="ARBA00022617"/>
    </source>
</evidence>
<keyword evidence="9 10" id="KW-0143">Chaperone</keyword>
<dbReference type="InterPro" id="IPR013785">
    <property type="entry name" value="Aldolase_TIM"/>
</dbReference>
<evidence type="ECO:0000259" key="11">
    <source>
        <dbReference type="PROSITE" id="PS51918"/>
    </source>
</evidence>
<dbReference type="Pfam" id="PF04055">
    <property type="entry name" value="Radical_SAM"/>
    <property type="match status" value="1"/>
</dbReference>
<dbReference type="PROSITE" id="PS51918">
    <property type="entry name" value="RADICAL_SAM"/>
    <property type="match status" value="1"/>
</dbReference>
<dbReference type="AlphaFoldDB" id="A0A0B4XTH4"/>
<dbReference type="SMART" id="SM00729">
    <property type="entry name" value="Elp3"/>
    <property type="match status" value="1"/>
</dbReference>
<keyword evidence="4 10" id="KW-0349">Heme</keyword>
<dbReference type="InterPro" id="IPR010723">
    <property type="entry name" value="HemN_C"/>
</dbReference>
<dbReference type="InterPro" id="IPR007197">
    <property type="entry name" value="rSAM"/>
</dbReference>
<reference evidence="12 13" key="1">
    <citation type="journal article" date="2012" name="J. Bacteriol.">
        <title>Genome sequence of an alkane-degrading bacterium, Alcanivorax pacificus type strain W11-5, isolated from deep sea sediment.</title>
        <authorList>
            <person name="Lai Q."/>
            <person name="Shao Z."/>
        </authorList>
    </citation>
    <scope>NUCLEOTIDE SEQUENCE [LARGE SCALE GENOMIC DNA]</scope>
    <source>
        <strain evidence="12 13">W11-5</strain>
    </source>
</reference>
<evidence type="ECO:0000256" key="7">
    <source>
        <dbReference type="ARBA" id="ARBA00023004"/>
    </source>
</evidence>
<evidence type="ECO:0000256" key="5">
    <source>
        <dbReference type="ARBA" id="ARBA00022691"/>
    </source>
</evidence>
<keyword evidence="5 10" id="KW-0949">S-adenosyl-L-methionine</keyword>
<dbReference type="STRING" id="391936.S7S_17840"/>
<dbReference type="PANTHER" id="PTHR13932">
    <property type="entry name" value="COPROPORPHYRINIGEN III OXIDASE"/>
    <property type="match status" value="1"/>
</dbReference>
<protein>
    <recommendedName>
        <fullName evidence="3 10">Heme chaperone HemW</fullName>
    </recommendedName>
</protein>
<keyword evidence="6 10" id="KW-0479">Metal-binding</keyword>
<dbReference type="SFLD" id="SFLDF00288">
    <property type="entry name" value="HemN-like__clustered_with_nucl"/>
    <property type="match status" value="1"/>
</dbReference>
<comment type="similarity">
    <text evidence="2">Belongs to the anaerobic coproporphyrinogen-III oxidase family. HemW subfamily.</text>
</comment>
<evidence type="ECO:0000313" key="12">
    <source>
        <dbReference type="EMBL" id="AJD49980.1"/>
    </source>
</evidence>